<organism evidence="9 10">
    <name type="scientific">Oceanobacillus halophilus</name>
    <dbReference type="NCBI Taxonomy" id="930130"/>
    <lineage>
        <taxon>Bacteria</taxon>
        <taxon>Bacillati</taxon>
        <taxon>Bacillota</taxon>
        <taxon>Bacilli</taxon>
        <taxon>Bacillales</taxon>
        <taxon>Bacillaceae</taxon>
        <taxon>Oceanobacillus</taxon>
    </lineage>
</organism>
<evidence type="ECO:0000313" key="9">
    <source>
        <dbReference type="EMBL" id="RKQ31295.1"/>
    </source>
</evidence>
<dbReference type="PANTHER" id="PTHR11804">
    <property type="entry name" value="PROTEASE M3 THIMET OLIGOPEPTIDASE-RELATED"/>
    <property type="match status" value="1"/>
</dbReference>
<keyword evidence="5 6" id="KW-0482">Metalloprotease</keyword>
<evidence type="ECO:0000256" key="2">
    <source>
        <dbReference type="ARBA" id="ARBA00022723"/>
    </source>
</evidence>
<keyword evidence="3 6" id="KW-0378">Hydrolase</keyword>
<name>A0A494ZYQ5_9BACI</name>
<dbReference type="Pfam" id="PF08439">
    <property type="entry name" value="Peptidase_M3_N"/>
    <property type="match status" value="1"/>
</dbReference>
<comment type="caution">
    <text evidence="9">The sequence shown here is derived from an EMBL/GenBank/DDBJ whole genome shotgun (WGS) entry which is preliminary data.</text>
</comment>
<evidence type="ECO:0000256" key="3">
    <source>
        <dbReference type="ARBA" id="ARBA00022801"/>
    </source>
</evidence>
<comment type="function">
    <text evidence="6">Has oligopeptidase activity and degrades a variety of small bioactive peptides.</text>
</comment>
<dbReference type="InterPro" id="IPR013647">
    <property type="entry name" value="OligopepF_N_dom"/>
</dbReference>
<evidence type="ECO:0000313" key="10">
    <source>
        <dbReference type="Proteomes" id="UP000269301"/>
    </source>
</evidence>
<keyword evidence="10" id="KW-1185">Reference proteome</keyword>
<dbReference type="RefSeq" id="WP_121205185.1">
    <property type="nucleotide sequence ID" value="NZ_RBZP01000014.1"/>
</dbReference>
<dbReference type="InterPro" id="IPR034009">
    <property type="entry name" value="M3B_PepF_4"/>
</dbReference>
<dbReference type="GO" id="GO:0046872">
    <property type="term" value="F:metal ion binding"/>
    <property type="evidence" value="ECO:0007669"/>
    <property type="project" value="UniProtKB-UniRule"/>
</dbReference>
<dbReference type="OrthoDB" id="9766487at2"/>
<evidence type="ECO:0000256" key="1">
    <source>
        <dbReference type="ARBA" id="ARBA00022670"/>
    </source>
</evidence>
<gene>
    <name evidence="9" type="primary">pepF</name>
    <name evidence="9" type="ORF">D8M06_14580</name>
</gene>
<feature type="domain" description="Oligopeptidase F N-terminal" evidence="8">
    <location>
        <begin position="118"/>
        <end position="187"/>
    </location>
</feature>
<dbReference type="PANTHER" id="PTHR11804:SF45">
    <property type="entry name" value="SIMILAR TO OLIGOENDOPEPTIDASE"/>
    <property type="match status" value="1"/>
</dbReference>
<keyword evidence="1 6" id="KW-0645">Protease</keyword>
<proteinExistence type="inferred from homology"/>
<keyword evidence="2 6" id="KW-0479">Metal-binding</keyword>
<dbReference type="InterPro" id="IPR045090">
    <property type="entry name" value="Pept_M3A_M3B"/>
</dbReference>
<dbReference type="SUPFAM" id="SSF55486">
    <property type="entry name" value="Metalloproteases ('zincins'), catalytic domain"/>
    <property type="match status" value="1"/>
</dbReference>
<dbReference type="AlphaFoldDB" id="A0A494ZYQ5"/>
<evidence type="ECO:0000259" key="7">
    <source>
        <dbReference type="Pfam" id="PF01432"/>
    </source>
</evidence>
<dbReference type="InterPro" id="IPR004438">
    <property type="entry name" value="Peptidase_M3B"/>
</dbReference>
<dbReference type="Gene3D" id="1.10.1370.20">
    <property type="entry name" value="Oligoendopeptidase f, C-terminal domain"/>
    <property type="match status" value="1"/>
</dbReference>
<feature type="domain" description="Peptidase M3A/M3B catalytic" evidence="7">
    <location>
        <begin position="212"/>
        <end position="587"/>
    </location>
</feature>
<dbReference type="GO" id="GO:0004222">
    <property type="term" value="F:metalloendopeptidase activity"/>
    <property type="evidence" value="ECO:0007669"/>
    <property type="project" value="UniProtKB-UniRule"/>
</dbReference>
<reference evidence="9 10" key="1">
    <citation type="journal article" date="2016" name="Int. J. Syst. Evol. Microbiol.">
        <title>Oceanobacillus halophilus sp. nov., a novel moderately halophilic bacterium from a hypersaline lake.</title>
        <authorList>
            <person name="Amoozegar M.A."/>
            <person name="Bagheri M."/>
            <person name="Makhdoumi A."/>
            <person name="Nikou M.M."/>
            <person name="Fazeli S.A.S."/>
            <person name="Schumann P."/>
            <person name="Sproer C."/>
            <person name="Sanchez-Porro C."/>
            <person name="Ventosa A."/>
        </authorList>
    </citation>
    <scope>NUCLEOTIDE SEQUENCE [LARGE SCALE GENOMIC DNA]</scope>
    <source>
        <strain evidence="9 10">DSM 23996</strain>
    </source>
</reference>
<dbReference type="EC" id="3.4.24.-" evidence="6"/>
<evidence type="ECO:0000256" key="5">
    <source>
        <dbReference type="ARBA" id="ARBA00023049"/>
    </source>
</evidence>
<dbReference type="InterPro" id="IPR001567">
    <property type="entry name" value="Pept_M3A_M3B_dom"/>
</dbReference>
<dbReference type="Pfam" id="PF01432">
    <property type="entry name" value="Peptidase_M3"/>
    <property type="match status" value="1"/>
</dbReference>
<dbReference type="InterPro" id="IPR042088">
    <property type="entry name" value="OligoPept_F_C"/>
</dbReference>
<dbReference type="EMBL" id="RBZP01000014">
    <property type="protein sequence ID" value="RKQ31295.1"/>
    <property type="molecule type" value="Genomic_DNA"/>
</dbReference>
<protein>
    <recommendedName>
        <fullName evidence="6">Oligopeptidase F</fullName>
        <ecNumber evidence="6">3.4.24.-</ecNumber>
    </recommendedName>
</protein>
<evidence type="ECO:0000259" key="8">
    <source>
        <dbReference type="Pfam" id="PF08439"/>
    </source>
</evidence>
<dbReference type="Gene3D" id="1.20.140.70">
    <property type="entry name" value="Oligopeptidase f, N-terminal domain"/>
    <property type="match status" value="1"/>
</dbReference>
<dbReference type="CDD" id="cd09609">
    <property type="entry name" value="M3B_PepF"/>
    <property type="match status" value="1"/>
</dbReference>
<dbReference type="GO" id="GO:0006508">
    <property type="term" value="P:proteolysis"/>
    <property type="evidence" value="ECO:0007669"/>
    <property type="project" value="UniProtKB-KW"/>
</dbReference>
<comment type="cofactor">
    <cofactor evidence="6">
        <name>Zn(2+)</name>
        <dbReference type="ChEBI" id="CHEBI:29105"/>
    </cofactor>
    <text evidence="6">Binds 1 zinc ion.</text>
</comment>
<evidence type="ECO:0000256" key="6">
    <source>
        <dbReference type="RuleBase" id="RU368091"/>
    </source>
</evidence>
<comment type="similarity">
    <text evidence="6">Belongs to the peptidase M3B family.</text>
</comment>
<evidence type="ECO:0000256" key="4">
    <source>
        <dbReference type="ARBA" id="ARBA00022833"/>
    </source>
</evidence>
<keyword evidence="4 6" id="KW-0862">Zinc</keyword>
<dbReference type="GO" id="GO:0006518">
    <property type="term" value="P:peptide metabolic process"/>
    <property type="evidence" value="ECO:0007669"/>
    <property type="project" value="TreeGrafter"/>
</dbReference>
<dbReference type="Proteomes" id="UP000269301">
    <property type="component" value="Unassembled WGS sequence"/>
</dbReference>
<sequence length="604" mass="69070">MTDLAAQSRRRNEIPEELKWDLTDLFPSHEAWKSQLETIQKEVDNLTVYKGKLNNSATILLEAIKEMEAYQQKLIRIATYANLRSSADGSDPNNQRDSAKVSSALAEISAKLSFFQSELLTLSDEVIMRFQKEEPKLKEYSKMFTDLSEEKPHTLLPEVEETLAALGQVHNAPYMIYQRAKVSDMTFDSIKTESGEELPMSAPLYEDRYELSEDASIREKAYHSFTKTLSQYKNTFAATYSTEVSKQVTLSRLRKYDSVTDMLLSSQQVTQQMYHNQLDIIQKELAPHMRKLARLKKEKLGLDVMRFYDLKAPLDPSFNPNTTFEEAKSTILEAVNIMGPEYTKIMEKALNERWVDLANNIGKANGAFCSSPYGVHPYILITWTDTMRGAFVLAHELGHAGHFYLAGQNQSLMNTRPSMYFVEAPSTINELLLANHLLEKHKDKRMRRWIITQLLGTYYHNFVTHLLEGEFQRRVYNLAEKGIPLTADVLCTQKLEALKNFWGEDVQIDEEDGLTWMRQQHYYMGLYPYTYSAGLTVSTAVSKKIQTQGKPAVDQWLDVLKSGGTLKPLDLIKKTGVDMSKPDAIKLAVDYVGSLVKELEKSYE</sequence>
<accession>A0A494ZYQ5</accession>
<dbReference type="NCBIfam" id="TIGR00181">
    <property type="entry name" value="pepF"/>
    <property type="match status" value="1"/>
</dbReference>